<feature type="region of interest" description="Disordered" evidence="1">
    <location>
        <begin position="43"/>
        <end position="102"/>
    </location>
</feature>
<feature type="compositionally biased region" description="Basic and acidic residues" evidence="1">
    <location>
        <begin position="54"/>
        <end position="70"/>
    </location>
</feature>
<dbReference type="EMBL" id="HG937694">
    <property type="protein sequence ID" value="CDP38684.1"/>
    <property type="molecule type" value="Genomic_DNA"/>
</dbReference>
<feature type="compositionally biased region" description="Polar residues" evidence="1">
    <location>
        <begin position="322"/>
        <end position="338"/>
    </location>
</feature>
<evidence type="ECO:0000256" key="1">
    <source>
        <dbReference type="SAM" id="MobiDB-lite"/>
    </source>
</evidence>
<gene>
    <name evidence="2" type="ORF">GNLVRS02_ARAD1D40172g</name>
</gene>
<feature type="region of interest" description="Disordered" evidence="1">
    <location>
        <begin position="316"/>
        <end position="345"/>
    </location>
</feature>
<name>A0A060TD56_BLAAD</name>
<dbReference type="AlphaFoldDB" id="A0A060TD56"/>
<feature type="compositionally biased region" description="Polar residues" evidence="1">
    <location>
        <begin position="90"/>
        <end position="102"/>
    </location>
</feature>
<proteinExistence type="predicted"/>
<sequence>MAGSKAVARKIARAKAKAKARNTKRSQLVDETQLDEEYAYYDESQSFEDSSSVLKDEKFTADWKDERAGTRDALSTNEEGHAKAGPSLLAQGTSEPQSTNSIPSLRTANVETRYNEQENVKYKPNWKSTEMERPLELEDDDPVPHWSEATKSISVFHPDTQAEYQSSHYLFSKDNDPKLGTINPEANYGSLVDSVEKEVNLDELYEKYVLDDPTPAQSGSLSYEEMAALQNTYMSSIENLMLRYMSGKALSQAQFDRSFRLLESELEPGEFRAILADFYYELVRSERSSTDHKVDLNELLNRSVARTLADDYLSDKKAPVEKSTSSTQISDPGDGNTSGKDDSDGNIEVRTFGWGNHIQSELSKRRVLKEMLFWYKTKLAASRIEAGYTVARYWAMNLSCEDAEDLEDS</sequence>
<organism evidence="2">
    <name type="scientific">Blastobotrys adeninivorans</name>
    <name type="common">Yeast</name>
    <name type="synonym">Arxula adeninivorans</name>
    <dbReference type="NCBI Taxonomy" id="409370"/>
    <lineage>
        <taxon>Eukaryota</taxon>
        <taxon>Fungi</taxon>
        <taxon>Dikarya</taxon>
        <taxon>Ascomycota</taxon>
        <taxon>Saccharomycotina</taxon>
        <taxon>Dipodascomycetes</taxon>
        <taxon>Dipodascales</taxon>
        <taxon>Trichomonascaceae</taxon>
        <taxon>Blastobotrys</taxon>
    </lineage>
</organism>
<protein>
    <submittedName>
        <fullName evidence="2">ARAD1D40172p</fullName>
    </submittedName>
</protein>
<reference evidence="2" key="2">
    <citation type="submission" date="2014-06" db="EMBL/GenBank/DDBJ databases">
        <title>The complete genome of Blastobotrys (Arxula) adeninivorans LS3 - a yeast of biotechnological interest.</title>
        <authorList>
            <person name="Kunze G."/>
            <person name="Gaillardin C."/>
            <person name="Czernicka M."/>
            <person name="Durrens P."/>
            <person name="Martin T."/>
            <person name="Boer E."/>
            <person name="Gabaldon T."/>
            <person name="Cruz J."/>
            <person name="Talla E."/>
            <person name="Marck C."/>
            <person name="Goffeau A."/>
            <person name="Barbe V."/>
            <person name="Baret P."/>
            <person name="Baronian K."/>
            <person name="Beier S."/>
            <person name="Bleykasten C."/>
            <person name="Bode R."/>
            <person name="Casaregola S."/>
            <person name="Despons L."/>
            <person name="Fairhead C."/>
            <person name="Giersberg M."/>
            <person name="Gierski P."/>
            <person name="Hahnel U."/>
            <person name="Hartmann A."/>
            <person name="Jankowska D."/>
            <person name="Jubin C."/>
            <person name="Jung P."/>
            <person name="Lafontaine I."/>
            <person name="Leh-Louis V."/>
            <person name="Lemaire M."/>
            <person name="Marcet-Houben M."/>
            <person name="Mascher M."/>
            <person name="Morel G."/>
            <person name="Richard G.-F."/>
            <person name="Riechen J."/>
            <person name="Sacerdot C."/>
            <person name="Sarkar A."/>
            <person name="Savel G."/>
            <person name="Schacherer J."/>
            <person name="Sherman D."/>
            <person name="Straub M.-L."/>
            <person name="Stein N."/>
            <person name="Thierry A."/>
            <person name="Trautwein-Schult A."/>
            <person name="Westhof E."/>
            <person name="Worch S."/>
            <person name="Dujon B."/>
            <person name="Souciet J.-L."/>
            <person name="Wincker P."/>
            <person name="Scholz U."/>
            <person name="Neuveglise N."/>
        </authorList>
    </citation>
    <scope>NUCLEOTIDE SEQUENCE</scope>
    <source>
        <strain evidence="2">LS3</strain>
    </source>
</reference>
<accession>A0A060TD56</accession>
<reference evidence="2" key="1">
    <citation type="submission" date="2014-02" db="EMBL/GenBank/DDBJ databases">
        <authorList>
            <person name="Genoscope - CEA"/>
        </authorList>
    </citation>
    <scope>NUCLEOTIDE SEQUENCE</scope>
    <source>
        <strain evidence="2">LS3</strain>
    </source>
</reference>
<feature type="compositionally biased region" description="Polar residues" evidence="1">
    <location>
        <begin position="43"/>
        <end position="53"/>
    </location>
</feature>
<evidence type="ECO:0000313" key="2">
    <source>
        <dbReference type="EMBL" id="CDP38684.1"/>
    </source>
</evidence>